<feature type="chain" id="PRO_5021729707" evidence="2">
    <location>
        <begin position="27"/>
        <end position="1009"/>
    </location>
</feature>
<organism evidence="3 4">
    <name type="scientific">Eiseniibacteriota bacterium</name>
    <dbReference type="NCBI Taxonomy" id="2212470"/>
    <lineage>
        <taxon>Bacteria</taxon>
        <taxon>Candidatus Eiseniibacteriota</taxon>
    </lineage>
</organism>
<dbReference type="InterPro" id="IPR013783">
    <property type="entry name" value="Ig-like_fold"/>
</dbReference>
<evidence type="ECO:0000313" key="4">
    <source>
        <dbReference type="Proteomes" id="UP000316609"/>
    </source>
</evidence>
<gene>
    <name evidence="3" type="ORF">E6K78_11055</name>
</gene>
<name>A0A538TH68_UNCEI</name>
<sequence length="1009" mass="110943">MRRAWSGVVRCGLALATLAASSAAVARATTPYDLQPVVPVDQRGRLDAERSGFHDAANIRTVFWNFGMVGDYPVDPGNVDLTVFHSVEVPKGSGMNYSDGITPFVLAKIKTRDGQDVYLMETGFRERQAISPYKNRIMRFEPRPGYFQADAAINKRRSPAISNDPRTWPDQWPDKLNDPDDPGWHDSWDGYFGKRPAADQESFSVMDDDFYDAWAYFPDARDSTRHGLGLRVEVRGFQWANPQAGNVIFWHYDISNEGTTDYNDNIIFGLYMDSGVGGSALSCDGIYESDDDNAFYDKSSGLNLVYTWDRFGHGRDLSGNCGRTGYLGYAYLETPGNPFDGIDNDNDGITDERRDGGPGTHLVGQDAIRAYVNSHYDMAKFTAAYGPLEDRPPYRIGSWWTGDEDMDWNPEFDDVGADGVPGTHDTGEDDGIPTEGEPNFDRTDLNESDQIGLTGFKMNRIKAGAGNPDPTTDGILFYTDAQSWPSRLYQKFSDPYEPARFDSALAANYNIGFLFASGPFILKAGQRERFSLALAYGADLSELRSTVGTVQQIYNANYQFAVPPPMPTLTAEAGDGWVRLSGDDVAERGVDPVSNDFDFEGYKIYRSTDPEFRDPEVITTGRGGDIGLRKPLIQFDKIDGRRGYSKKAVEGTQFWLGDETGITHTWTDSSVTNGQEYYYAVVAYDFGVDSPYDSLRIFPSQNAVAVTRTARGGLILPKNVVAVRPNPRALGFEGAFADTAAHVQGKGMGRVSVRVVNSNLVPDGHLFSVDFVAPSPDSIHATKYVLVDSTARSACYGIADPTARRACFERTTCFADGTDFNATGNGSLGCGLLPLVSSLTEMRINAALTGLTPAKSRRPRLVAPARLQVSYQPVQPTNLRRVGFPDDISIVFDDVVRDSSIATRFTPRRGAKFRVLAHSDTGDVQLPIRDFRDSDLDGTLSAAGESVDILCPIPNVRVDSLTTWRLRVQAPGTPPRLGDVFDLKIDKPVGDKDLFTFTTHGATLDQALA</sequence>
<keyword evidence="2" id="KW-0732">Signal</keyword>
<dbReference type="EMBL" id="VBOY01000119">
    <property type="protein sequence ID" value="TMQ62956.1"/>
    <property type="molecule type" value="Genomic_DNA"/>
</dbReference>
<dbReference type="Proteomes" id="UP000316609">
    <property type="component" value="Unassembled WGS sequence"/>
</dbReference>
<feature type="non-terminal residue" evidence="3">
    <location>
        <position position="1009"/>
    </location>
</feature>
<evidence type="ECO:0000256" key="1">
    <source>
        <dbReference type="SAM" id="MobiDB-lite"/>
    </source>
</evidence>
<evidence type="ECO:0000313" key="3">
    <source>
        <dbReference type="EMBL" id="TMQ62956.1"/>
    </source>
</evidence>
<dbReference type="AlphaFoldDB" id="A0A538TH68"/>
<proteinExistence type="predicted"/>
<feature type="region of interest" description="Disordered" evidence="1">
    <location>
        <begin position="420"/>
        <end position="446"/>
    </location>
</feature>
<protein>
    <submittedName>
        <fullName evidence="3">Uncharacterized protein</fullName>
    </submittedName>
</protein>
<reference evidence="3 4" key="1">
    <citation type="journal article" date="2019" name="Nat. Microbiol.">
        <title>Mediterranean grassland soil C-N compound turnover is dependent on rainfall and depth, and is mediated by genomically divergent microorganisms.</title>
        <authorList>
            <person name="Diamond S."/>
            <person name="Andeer P.F."/>
            <person name="Li Z."/>
            <person name="Crits-Christoph A."/>
            <person name="Burstein D."/>
            <person name="Anantharaman K."/>
            <person name="Lane K.R."/>
            <person name="Thomas B.C."/>
            <person name="Pan C."/>
            <person name="Northen T.R."/>
            <person name="Banfield J.F."/>
        </authorList>
    </citation>
    <scope>NUCLEOTIDE SEQUENCE [LARGE SCALE GENOMIC DNA]</scope>
    <source>
        <strain evidence="3">WS_8</strain>
    </source>
</reference>
<comment type="caution">
    <text evidence="3">The sequence shown here is derived from an EMBL/GenBank/DDBJ whole genome shotgun (WGS) entry which is preliminary data.</text>
</comment>
<evidence type="ECO:0000256" key="2">
    <source>
        <dbReference type="SAM" id="SignalP"/>
    </source>
</evidence>
<dbReference type="Gene3D" id="2.60.40.10">
    <property type="entry name" value="Immunoglobulins"/>
    <property type="match status" value="1"/>
</dbReference>
<accession>A0A538TH68</accession>
<feature type="signal peptide" evidence="2">
    <location>
        <begin position="1"/>
        <end position="26"/>
    </location>
</feature>